<dbReference type="EMBL" id="MT141787">
    <property type="protein sequence ID" value="QJA70363.1"/>
    <property type="molecule type" value="Genomic_DNA"/>
</dbReference>
<reference evidence="1" key="1">
    <citation type="submission" date="2020-03" db="EMBL/GenBank/DDBJ databases">
        <title>The deep terrestrial virosphere.</title>
        <authorList>
            <person name="Holmfeldt K."/>
            <person name="Nilsson E."/>
            <person name="Simone D."/>
            <person name="Lopez-Fernandez M."/>
            <person name="Wu X."/>
            <person name="de Brujin I."/>
            <person name="Lundin D."/>
            <person name="Andersson A."/>
            <person name="Bertilsson S."/>
            <person name="Dopson M."/>
        </authorList>
    </citation>
    <scope>NUCLEOTIDE SEQUENCE</scope>
    <source>
        <strain evidence="1">MM415A03771</strain>
    </source>
</reference>
<sequence>MSCECINCPECDGFGSIWISFSGQYMGKYRCDDLDEMDTCPDCGGDGLSFCCYECAQAMEDEEEKNYIDNQKIHQASW</sequence>
<evidence type="ECO:0000313" key="1">
    <source>
        <dbReference type="EMBL" id="QJA70363.1"/>
    </source>
</evidence>
<organism evidence="1">
    <name type="scientific">viral metagenome</name>
    <dbReference type="NCBI Taxonomy" id="1070528"/>
    <lineage>
        <taxon>unclassified sequences</taxon>
        <taxon>metagenomes</taxon>
        <taxon>organismal metagenomes</taxon>
    </lineage>
</organism>
<dbReference type="AlphaFoldDB" id="A0A6M3JK82"/>
<gene>
    <name evidence="1" type="ORF">MM415A03771_0001</name>
</gene>
<proteinExistence type="predicted"/>
<protein>
    <submittedName>
        <fullName evidence="1">Uncharacterized protein</fullName>
    </submittedName>
</protein>
<accession>A0A6M3JK82</accession>
<name>A0A6M3JK82_9ZZZZ</name>